<evidence type="ECO:0000313" key="4">
    <source>
        <dbReference type="EMBL" id="MFI2488594.1"/>
    </source>
</evidence>
<dbReference type="InterPro" id="IPR051423">
    <property type="entry name" value="CD225/Dispanin"/>
</dbReference>
<reference evidence="4 5" key="1">
    <citation type="submission" date="2024-10" db="EMBL/GenBank/DDBJ databases">
        <title>The Natural Products Discovery Center: Release of the First 8490 Sequenced Strains for Exploring Actinobacteria Biosynthetic Diversity.</title>
        <authorList>
            <person name="Kalkreuter E."/>
            <person name="Kautsar S.A."/>
            <person name="Yang D."/>
            <person name="Bader C.D."/>
            <person name="Teijaro C.N."/>
            <person name="Fluegel L."/>
            <person name="Davis C.M."/>
            <person name="Simpson J.R."/>
            <person name="Lauterbach L."/>
            <person name="Steele A.D."/>
            <person name="Gui C."/>
            <person name="Meng S."/>
            <person name="Li G."/>
            <person name="Viehrig K."/>
            <person name="Ye F."/>
            <person name="Su P."/>
            <person name="Kiefer A.F."/>
            <person name="Nichols A."/>
            <person name="Cepeda A.J."/>
            <person name="Yan W."/>
            <person name="Fan B."/>
            <person name="Jiang Y."/>
            <person name="Adhikari A."/>
            <person name="Zheng C.-J."/>
            <person name="Schuster L."/>
            <person name="Cowan T.M."/>
            <person name="Smanski M.J."/>
            <person name="Chevrette M.G."/>
            <person name="De Carvalho L.P.S."/>
            <person name="Shen B."/>
        </authorList>
    </citation>
    <scope>NUCLEOTIDE SEQUENCE [LARGE SCALE GENOMIC DNA]</scope>
    <source>
        <strain evidence="4 5">NPDC019481</strain>
    </source>
</reference>
<gene>
    <name evidence="4" type="ORF">ACH47X_16925</name>
</gene>
<dbReference type="PANTHER" id="PTHR14948">
    <property type="entry name" value="NG5"/>
    <property type="match status" value="1"/>
</dbReference>
<evidence type="ECO:0000256" key="1">
    <source>
        <dbReference type="SAM" id="MobiDB-lite"/>
    </source>
</evidence>
<accession>A0ABW7XM51</accession>
<organism evidence="4 5">
    <name type="scientific">Promicromonospora kroppenstedtii</name>
    <dbReference type="NCBI Taxonomy" id="440482"/>
    <lineage>
        <taxon>Bacteria</taxon>
        <taxon>Bacillati</taxon>
        <taxon>Actinomycetota</taxon>
        <taxon>Actinomycetes</taxon>
        <taxon>Micrococcales</taxon>
        <taxon>Promicromonosporaceae</taxon>
        <taxon>Promicromonospora</taxon>
    </lineage>
</organism>
<feature type="compositionally biased region" description="Low complexity" evidence="1">
    <location>
        <begin position="48"/>
        <end position="66"/>
    </location>
</feature>
<evidence type="ECO:0000313" key="5">
    <source>
        <dbReference type="Proteomes" id="UP001611580"/>
    </source>
</evidence>
<evidence type="ECO:0000259" key="3">
    <source>
        <dbReference type="Pfam" id="PF13828"/>
    </source>
</evidence>
<dbReference type="EMBL" id="JBIRYI010000010">
    <property type="protein sequence ID" value="MFI2488594.1"/>
    <property type="molecule type" value="Genomic_DNA"/>
</dbReference>
<feature type="domain" description="DUF4190" evidence="3">
    <location>
        <begin position="119"/>
        <end position="180"/>
    </location>
</feature>
<name>A0ABW7XM51_9MICO</name>
<dbReference type="Pfam" id="PF13828">
    <property type="entry name" value="DUF4190"/>
    <property type="match status" value="1"/>
</dbReference>
<dbReference type="RefSeq" id="WP_397405728.1">
    <property type="nucleotide sequence ID" value="NZ_JBIRYI010000010.1"/>
</dbReference>
<keyword evidence="2" id="KW-0812">Transmembrane</keyword>
<comment type="caution">
    <text evidence="4">The sequence shown here is derived from an EMBL/GenBank/DDBJ whole genome shotgun (WGS) entry which is preliminary data.</text>
</comment>
<sequence>MTENEGGTPRDPQPETPPTQPLPGSSSPQVPEGSPTQPLPGQPYGSEQQPTPQQPDQQQPGSRQPGPQDPGSPRHPGPDPNAPYAQHGQHSAPTPYGEPGGPATAPQYGYSQTPPKNDLGVWALVTGILSYVFCPLLLGIAAIITGTMSRRAADEGLANNRGMGTAGLILGWINVALVVVGIIFFVIALAVGLFAGGINWDQMRDPNDWSY</sequence>
<dbReference type="InterPro" id="IPR025241">
    <property type="entry name" value="DUF4190"/>
</dbReference>
<dbReference type="PANTHER" id="PTHR14948:SF25">
    <property type="entry name" value="DUF4190 DOMAIN-CONTAINING PROTEIN"/>
    <property type="match status" value="1"/>
</dbReference>
<feature type="region of interest" description="Disordered" evidence="1">
    <location>
        <begin position="1"/>
        <end position="111"/>
    </location>
</feature>
<keyword evidence="2" id="KW-0472">Membrane</keyword>
<proteinExistence type="predicted"/>
<feature type="transmembrane region" description="Helical" evidence="2">
    <location>
        <begin position="165"/>
        <end position="198"/>
    </location>
</feature>
<keyword evidence="2" id="KW-1133">Transmembrane helix</keyword>
<protein>
    <submittedName>
        <fullName evidence="4">DUF4190 domain-containing protein</fullName>
    </submittedName>
</protein>
<keyword evidence="5" id="KW-1185">Reference proteome</keyword>
<dbReference type="Proteomes" id="UP001611580">
    <property type="component" value="Unassembled WGS sequence"/>
</dbReference>
<feature type="compositionally biased region" description="Pro residues" evidence="1">
    <location>
        <begin position="67"/>
        <end position="81"/>
    </location>
</feature>
<feature type="transmembrane region" description="Helical" evidence="2">
    <location>
        <begin position="119"/>
        <end position="144"/>
    </location>
</feature>
<evidence type="ECO:0000256" key="2">
    <source>
        <dbReference type="SAM" id="Phobius"/>
    </source>
</evidence>